<proteinExistence type="predicted"/>
<dbReference type="Proteomes" id="UP000304941">
    <property type="component" value="Unassembled WGS sequence"/>
</dbReference>
<organism evidence="1 2">
    <name type="scientific">Pseudomonas edaphica</name>
    <dbReference type="NCBI Taxonomy" id="2006980"/>
    <lineage>
        <taxon>Bacteria</taxon>
        <taxon>Pseudomonadati</taxon>
        <taxon>Pseudomonadota</taxon>
        <taxon>Gammaproteobacteria</taxon>
        <taxon>Pseudomonadales</taxon>
        <taxon>Pseudomonadaceae</taxon>
        <taxon>Pseudomonas</taxon>
    </lineage>
</organism>
<reference evidence="1 2" key="1">
    <citation type="submission" date="2019-05" db="EMBL/GenBank/DDBJ databases">
        <title>Pseudomonas edaphica sp. nov., isolated from rhizospheric soil of Cistus ladanifer L. in Spain.</title>
        <authorList>
            <person name="Peix A."/>
        </authorList>
    </citation>
    <scope>NUCLEOTIDE SEQUENCE [LARGE SCALE GENOMIC DNA]</scope>
    <source>
        <strain evidence="1 2">RD25</strain>
    </source>
</reference>
<comment type="caution">
    <text evidence="1">The sequence shown here is derived from an EMBL/GenBank/DDBJ whole genome shotgun (WGS) entry which is preliminary data.</text>
</comment>
<protein>
    <submittedName>
        <fullName evidence="1">Uncharacterized protein</fullName>
    </submittedName>
</protein>
<accession>A0ABY2U8S4</accession>
<sequence>MAKRGQLTAHIKAMALELLGKEICQRELRLMPYAQHCLVNGSNIEPSKINAEERAILSDWRARGWISGGASDFEATKEFWNSMNDLIWLGYVTHDDQPDE</sequence>
<evidence type="ECO:0000313" key="1">
    <source>
        <dbReference type="EMBL" id="TLG91354.1"/>
    </source>
</evidence>
<name>A0ABY2U8S4_9PSED</name>
<keyword evidence="2" id="KW-1185">Reference proteome</keyword>
<evidence type="ECO:0000313" key="2">
    <source>
        <dbReference type="Proteomes" id="UP000304941"/>
    </source>
</evidence>
<dbReference type="EMBL" id="VBVZ01000171">
    <property type="protein sequence ID" value="TLG91354.1"/>
    <property type="molecule type" value="Genomic_DNA"/>
</dbReference>
<dbReference type="RefSeq" id="WP_138451360.1">
    <property type="nucleotide sequence ID" value="NZ_VBVZ01000171.1"/>
</dbReference>
<gene>
    <name evidence="1" type="ORF">FEM54_13525</name>
</gene>